<evidence type="ECO:0000313" key="2">
    <source>
        <dbReference type="EMBL" id="HJC04563.1"/>
    </source>
</evidence>
<dbReference type="AlphaFoldDB" id="A0A9D2MWI8"/>
<dbReference type="PIRSF" id="PIRSF029895">
    <property type="entry name" value="SpoIV"/>
    <property type="match status" value="1"/>
</dbReference>
<sequence>MIERLARNGKGYVRIELWGYSPERFLNLCSAREIEIWDIRCNADGRYECCMLLRDFRQIRPLVRKAGVRLSIRARAGLPFFLHKNRRRWWYGAGICAFFLFLYIMSLFIWDIRIEGEYHYTRDTLLQFLASMDVESGTLKARLDCGELEEALRAAFPEITWVSAGISGNRLFIRVKENEVLSRIPEKEETPSDLVAAKSGVITSMVVRSGTARTAVGQEVEEGQVLVEGRVSIVGDNGEELRAYLIPADGDVTARIVETYEKEIPLFHEARTATGRERSGAYIRIGPWSFTFLMPAGGNGEWDYFMEERQLTLFSDFCLPVYLGNIRGREMVSYEKNYGQEELAGLAQMINEQTVKNLEEKGVHILENNDRIETSPSGWRIIGRLVTEQSIVRRAPVEEKGLME</sequence>
<evidence type="ECO:0000313" key="3">
    <source>
        <dbReference type="Proteomes" id="UP000823910"/>
    </source>
</evidence>
<gene>
    <name evidence="2" type="ORF">H9704_00110</name>
</gene>
<comment type="caution">
    <text evidence="2">The sequence shown here is derived from an EMBL/GenBank/DDBJ whole genome shotgun (WGS) entry which is preliminary data.</text>
</comment>
<reference evidence="2" key="1">
    <citation type="journal article" date="2021" name="PeerJ">
        <title>Extensive microbial diversity within the chicken gut microbiome revealed by metagenomics and culture.</title>
        <authorList>
            <person name="Gilroy R."/>
            <person name="Ravi A."/>
            <person name="Getino M."/>
            <person name="Pursley I."/>
            <person name="Horton D.L."/>
            <person name="Alikhan N.F."/>
            <person name="Baker D."/>
            <person name="Gharbi K."/>
            <person name="Hall N."/>
            <person name="Watson M."/>
            <person name="Adriaenssens E.M."/>
            <person name="Foster-Nyarko E."/>
            <person name="Jarju S."/>
            <person name="Secka A."/>
            <person name="Antonio M."/>
            <person name="Oren A."/>
            <person name="Chaudhuri R.R."/>
            <person name="La Ragione R."/>
            <person name="Hildebrand F."/>
            <person name="Pallen M.J."/>
        </authorList>
    </citation>
    <scope>NUCLEOTIDE SEQUENCE</scope>
    <source>
        <strain evidence="2">CHK180-15479</strain>
    </source>
</reference>
<proteinExistence type="predicted"/>
<accession>A0A9D2MWI8</accession>
<reference evidence="2" key="2">
    <citation type="submission" date="2021-04" db="EMBL/GenBank/DDBJ databases">
        <authorList>
            <person name="Gilroy R."/>
        </authorList>
    </citation>
    <scope>NUCLEOTIDE SEQUENCE</scope>
    <source>
        <strain evidence="2">CHK180-15479</strain>
    </source>
</reference>
<dbReference type="EMBL" id="DWWT01000001">
    <property type="protein sequence ID" value="HJC04563.1"/>
    <property type="molecule type" value="Genomic_DNA"/>
</dbReference>
<name>A0A9D2MWI8_9FIRM</name>
<evidence type="ECO:0000256" key="1">
    <source>
        <dbReference type="SAM" id="Phobius"/>
    </source>
</evidence>
<keyword evidence="1" id="KW-0472">Membrane</keyword>
<dbReference type="Proteomes" id="UP000823910">
    <property type="component" value="Unassembled WGS sequence"/>
</dbReference>
<keyword evidence="1" id="KW-0812">Transmembrane</keyword>
<organism evidence="2 3">
    <name type="scientific">Candidatus Enterocloster excrementipullorum</name>
    <dbReference type="NCBI Taxonomy" id="2838559"/>
    <lineage>
        <taxon>Bacteria</taxon>
        <taxon>Bacillati</taxon>
        <taxon>Bacillota</taxon>
        <taxon>Clostridia</taxon>
        <taxon>Lachnospirales</taxon>
        <taxon>Lachnospiraceae</taxon>
        <taxon>Enterocloster</taxon>
    </lineage>
</organism>
<keyword evidence="1" id="KW-1133">Transmembrane helix</keyword>
<dbReference type="InterPro" id="IPR010690">
    <property type="entry name" value="YqfD"/>
</dbReference>
<dbReference type="Pfam" id="PF06898">
    <property type="entry name" value="YqfD"/>
    <property type="match status" value="1"/>
</dbReference>
<protein>
    <submittedName>
        <fullName evidence="2">Sporulation protein YqfD</fullName>
    </submittedName>
</protein>
<feature type="transmembrane region" description="Helical" evidence="1">
    <location>
        <begin position="89"/>
        <end position="110"/>
    </location>
</feature>